<dbReference type="KEGG" id="cmav:ABHF33_01830"/>
<dbReference type="PANTHER" id="PTHR34773:SF1">
    <property type="entry name" value="FLAGELLAR SECRETION CHAPERONE FLIS"/>
    <property type="match status" value="1"/>
</dbReference>
<evidence type="ECO:0000256" key="6">
    <source>
        <dbReference type="PIRNR" id="PIRNR039090"/>
    </source>
</evidence>
<dbReference type="GO" id="GO:0005829">
    <property type="term" value="C:cytosol"/>
    <property type="evidence" value="ECO:0007669"/>
    <property type="project" value="UniProtKB-SubCell"/>
</dbReference>
<evidence type="ECO:0000256" key="3">
    <source>
        <dbReference type="ARBA" id="ARBA00022490"/>
    </source>
</evidence>
<keyword evidence="4 6" id="KW-1005">Bacterial flagellum biogenesis</keyword>
<sequence>MIVNRKAINAYGSTSLECQVEAATPHQLVVMLFDGVIKSINIAKFHLQQGNVAEKGMALTKAIAIVEEGLRLSLDINSGGELAENLDALYEYSAYQLLQANLKNDESILDQVLVLMNDLRASWLSINPAANTISRPEEALINSANILSYGRG</sequence>
<dbReference type="PANTHER" id="PTHR34773">
    <property type="entry name" value="FLAGELLAR SECRETION CHAPERONE FLIS"/>
    <property type="match status" value="1"/>
</dbReference>
<organism evidence="7">
    <name type="scientific">Chitinibacter mangrovi</name>
    <dbReference type="NCBI Taxonomy" id="3153927"/>
    <lineage>
        <taxon>Bacteria</taxon>
        <taxon>Pseudomonadati</taxon>
        <taxon>Pseudomonadota</taxon>
        <taxon>Betaproteobacteria</taxon>
        <taxon>Neisseriales</taxon>
        <taxon>Chitinibacteraceae</taxon>
        <taxon>Chitinibacter</taxon>
    </lineage>
</organism>
<keyword evidence="7" id="KW-0282">Flagellum</keyword>
<dbReference type="SUPFAM" id="SSF101116">
    <property type="entry name" value="Flagellar export chaperone FliS"/>
    <property type="match status" value="1"/>
</dbReference>
<dbReference type="Pfam" id="PF02561">
    <property type="entry name" value="FliS"/>
    <property type="match status" value="1"/>
</dbReference>
<dbReference type="PIRSF" id="PIRSF039090">
    <property type="entry name" value="Flis"/>
    <property type="match status" value="1"/>
</dbReference>
<reference evidence="7" key="1">
    <citation type="submission" date="2024-05" db="EMBL/GenBank/DDBJ databases">
        <authorList>
            <person name="Yang L."/>
            <person name="Pan L."/>
        </authorList>
    </citation>
    <scope>NUCLEOTIDE SEQUENCE</scope>
    <source>
        <strain evidence="7">FCG-7</strain>
    </source>
</reference>
<gene>
    <name evidence="7" type="primary">fliS</name>
    <name evidence="7" type="ORF">ABHF33_01830</name>
</gene>
<evidence type="ECO:0000256" key="4">
    <source>
        <dbReference type="ARBA" id="ARBA00022795"/>
    </source>
</evidence>
<evidence type="ECO:0000256" key="2">
    <source>
        <dbReference type="ARBA" id="ARBA00008787"/>
    </source>
</evidence>
<dbReference type="CDD" id="cd16098">
    <property type="entry name" value="FliS"/>
    <property type="match status" value="1"/>
</dbReference>
<dbReference type="RefSeq" id="WP_348945368.1">
    <property type="nucleotide sequence ID" value="NZ_CP157355.1"/>
</dbReference>
<keyword evidence="7" id="KW-0966">Cell projection</keyword>
<dbReference type="GO" id="GO:0071973">
    <property type="term" value="P:bacterial-type flagellum-dependent cell motility"/>
    <property type="evidence" value="ECO:0007669"/>
    <property type="project" value="TreeGrafter"/>
</dbReference>
<protein>
    <recommendedName>
        <fullName evidence="6">Flagellar secretion chaperone FliS</fullName>
    </recommendedName>
</protein>
<dbReference type="AlphaFoldDB" id="A0AAU7FAG7"/>
<dbReference type="GO" id="GO:0044780">
    <property type="term" value="P:bacterial-type flagellum assembly"/>
    <property type="evidence" value="ECO:0007669"/>
    <property type="project" value="InterPro"/>
</dbReference>
<name>A0AAU7FAG7_9NEIS</name>
<keyword evidence="5" id="KW-0143">Chaperone</keyword>
<dbReference type="EMBL" id="CP157355">
    <property type="protein sequence ID" value="XBM01047.1"/>
    <property type="molecule type" value="Genomic_DNA"/>
</dbReference>
<evidence type="ECO:0000256" key="5">
    <source>
        <dbReference type="ARBA" id="ARBA00023186"/>
    </source>
</evidence>
<keyword evidence="7" id="KW-0969">Cilium</keyword>
<dbReference type="InterPro" id="IPR036584">
    <property type="entry name" value="FliS_sf"/>
</dbReference>
<dbReference type="NCBIfam" id="TIGR00208">
    <property type="entry name" value="fliS"/>
    <property type="match status" value="1"/>
</dbReference>
<accession>A0AAU7FAG7</accession>
<dbReference type="InterPro" id="IPR003713">
    <property type="entry name" value="FliS"/>
</dbReference>
<comment type="subcellular location">
    <subcellularLocation>
        <location evidence="1 6">Cytoplasm</location>
        <location evidence="1 6">Cytosol</location>
    </subcellularLocation>
</comment>
<proteinExistence type="inferred from homology"/>
<keyword evidence="3 6" id="KW-0963">Cytoplasm</keyword>
<evidence type="ECO:0000256" key="1">
    <source>
        <dbReference type="ARBA" id="ARBA00004514"/>
    </source>
</evidence>
<evidence type="ECO:0000313" key="7">
    <source>
        <dbReference type="EMBL" id="XBM01047.1"/>
    </source>
</evidence>
<dbReference type="Gene3D" id="1.20.120.340">
    <property type="entry name" value="Flagellar protein FliS"/>
    <property type="match status" value="1"/>
</dbReference>
<comment type="similarity">
    <text evidence="2 6">Belongs to the FliS family.</text>
</comment>